<dbReference type="AlphaFoldDB" id="A0A3N5BB32"/>
<sequence>MVVEQHNQRIKRLEEKDAENDKKFERIYERIDETEKKSAEQINRVYASLEQIRSGQHSQELTNQKMDFTLDLINRERDEEKERRKQEQKKSEENMRKIKFWLLGLIGTVITSMVIALLQQWFGL</sequence>
<accession>A0A3N5BB32</accession>
<dbReference type="Pfam" id="PF11166">
    <property type="entry name" value="DUF2951"/>
    <property type="match status" value="1"/>
</dbReference>
<keyword evidence="2" id="KW-0472">Membrane</keyword>
<proteinExistence type="predicted"/>
<protein>
    <submittedName>
        <fullName evidence="3">DUF2951 family protein</fullName>
    </submittedName>
</protein>
<feature type="transmembrane region" description="Helical" evidence="2">
    <location>
        <begin position="100"/>
        <end position="122"/>
    </location>
</feature>
<dbReference type="EMBL" id="RKRK01000006">
    <property type="protein sequence ID" value="RPF54724.1"/>
    <property type="molecule type" value="Genomic_DNA"/>
</dbReference>
<dbReference type="InterPro" id="IPR021337">
    <property type="entry name" value="DUF2951"/>
</dbReference>
<name>A0A3N5BB32_9BACL</name>
<dbReference type="OrthoDB" id="2412650at2"/>
<dbReference type="RefSeq" id="WP_123808572.1">
    <property type="nucleotide sequence ID" value="NZ_RKRK01000006.1"/>
</dbReference>
<feature type="coiled-coil region" evidence="1">
    <location>
        <begin position="70"/>
        <end position="97"/>
    </location>
</feature>
<evidence type="ECO:0000313" key="4">
    <source>
        <dbReference type="Proteomes" id="UP000277108"/>
    </source>
</evidence>
<keyword evidence="4" id="KW-1185">Reference proteome</keyword>
<dbReference type="Proteomes" id="UP000277108">
    <property type="component" value="Unassembled WGS sequence"/>
</dbReference>
<gene>
    <name evidence="3" type="ORF">EDD62_1684</name>
</gene>
<keyword evidence="2" id="KW-0812">Transmembrane</keyword>
<keyword evidence="1" id="KW-0175">Coiled coil</keyword>
<reference evidence="3 4" key="1">
    <citation type="submission" date="2018-11" db="EMBL/GenBank/DDBJ databases">
        <title>Genomic Encyclopedia of Type Strains, Phase IV (KMG-IV): sequencing the most valuable type-strain genomes for metagenomic binning, comparative biology and taxonomic classification.</title>
        <authorList>
            <person name="Goeker M."/>
        </authorList>
    </citation>
    <scope>NUCLEOTIDE SEQUENCE [LARGE SCALE GENOMIC DNA]</scope>
    <source>
        <strain evidence="3 4">DSM 29158</strain>
    </source>
</reference>
<keyword evidence="2" id="KW-1133">Transmembrane helix</keyword>
<organism evidence="3 4">
    <name type="scientific">Abyssicoccus albus</name>
    <dbReference type="NCBI Taxonomy" id="1817405"/>
    <lineage>
        <taxon>Bacteria</taxon>
        <taxon>Bacillati</taxon>
        <taxon>Bacillota</taxon>
        <taxon>Bacilli</taxon>
        <taxon>Bacillales</taxon>
        <taxon>Abyssicoccaceae</taxon>
    </lineage>
</organism>
<evidence type="ECO:0000313" key="3">
    <source>
        <dbReference type="EMBL" id="RPF54724.1"/>
    </source>
</evidence>
<evidence type="ECO:0000256" key="2">
    <source>
        <dbReference type="SAM" id="Phobius"/>
    </source>
</evidence>
<evidence type="ECO:0000256" key="1">
    <source>
        <dbReference type="SAM" id="Coils"/>
    </source>
</evidence>
<comment type="caution">
    <text evidence="3">The sequence shown here is derived from an EMBL/GenBank/DDBJ whole genome shotgun (WGS) entry which is preliminary data.</text>
</comment>